<dbReference type="AlphaFoldDB" id="A0AAN6NTE2"/>
<accession>A0AAN6NTE2</accession>
<sequence length="599" mass="67476">MAKTHHQFHPTSTLAIFDKASTIGGVWAQERLYDGLRTNNLKGTYEYLDYPMDPQTFGVKPGEYMTGPVMHKYLTSYAEAFGIKDKVRLRHTVLEAEHQDGAEGGWVLTVECPGGGEKKKVFAKKMVLATGLTSEAFLPDFKGEEEFGAPLFHGKELKKYEGTLESAKVVTVLGGTKSAWDAVYAYASKGVKVDWVIRESGHGPAWMTPSFVTPFKLWLEALVHTRILTWFSPCIWGAADGYSLIRRFWHGTAIGRAITNAFWWALGNDVKTINKYSSHQEIKKLEPWAPAMFVASSFSILNFPTDFFDLIRNGTVSIHIADITKLSPKMVHLSNGSKLATEALCCVTGWKHVPPMKFLPGGIEKELGLPHFPEGGDAEPLFTDEMVARADEEILSKFPRLRNQPVINRKYKPMTDTEGLSTSNETNPQQPHRAPWTLYRFMVPPSPRFLVMRDTAFIGYFSSFSSGLSTYPQALWISAFLDDKLPPSVMPSRKAMLGGKTKLKEGKMGAKGKTMEEVRYETVLQARFGKWRYPAGHGHQFPDFVFDALPYIDLMLGDLGLKVHRKRSWLAEMTEPYGLDDYKDIVSEYAEKYDTRMDD</sequence>
<keyword evidence="6" id="KW-1185">Reference proteome</keyword>
<dbReference type="PANTHER" id="PTHR23023">
    <property type="entry name" value="DIMETHYLANILINE MONOOXYGENASE"/>
    <property type="match status" value="1"/>
</dbReference>
<reference evidence="5" key="2">
    <citation type="submission" date="2023-06" db="EMBL/GenBank/DDBJ databases">
        <authorList>
            <consortium name="Lawrence Berkeley National Laboratory"/>
            <person name="Mondo S.J."/>
            <person name="Hensen N."/>
            <person name="Bonometti L."/>
            <person name="Westerberg I."/>
            <person name="Brannstrom I.O."/>
            <person name="Guillou S."/>
            <person name="Cros-Aarteil S."/>
            <person name="Calhoun S."/>
            <person name="Haridas S."/>
            <person name="Kuo A."/>
            <person name="Pangilinan J."/>
            <person name="Riley R."/>
            <person name="Labutti K."/>
            <person name="Andreopoulos B."/>
            <person name="Lipzen A."/>
            <person name="Chen C."/>
            <person name="Yanf M."/>
            <person name="Daum C."/>
            <person name="Ng V."/>
            <person name="Clum A."/>
            <person name="Steindorff A."/>
            <person name="Ohm R."/>
            <person name="Martin F."/>
            <person name="Silar P."/>
            <person name="Natvig D."/>
            <person name="Lalanne C."/>
            <person name="Gautier V."/>
            <person name="Ament-Velasquez S.L."/>
            <person name="Kruys A."/>
            <person name="Hutchinson M.I."/>
            <person name="Powell A.J."/>
            <person name="Barry K."/>
            <person name="Miller A.N."/>
            <person name="Grigoriev I.V."/>
            <person name="Debuchy R."/>
            <person name="Gladieux P."/>
            <person name="Thoren M.H."/>
            <person name="Johannesson H."/>
        </authorList>
    </citation>
    <scope>NUCLEOTIDE SEQUENCE</scope>
    <source>
        <strain evidence="5">CBS 626.80</strain>
    </source>
</reference>
<dbReference type="FunFam" id="3.50.50.60:FF:000258">
    <property type="entry name" value="Flavin-binding monooxygenase-like protein (AFU_orthologue AFUA_6G01900)"/>
    <property type="match status" value="1"/>
</dbReference>
<dbReference type="EMBL" id="MU859145">
    <property type="protein sequence ID" value="KAK3951510.1"/>
    <property type="molecule type" value="Genomic_DNA"/>
</dbReference>
<dbReference type="GO" id="GO:0050660">
    <property type="term" value="F:flavin adenine dinucleotide binding"/>
    <property type="evidence" value="ECO:0007669"/>
    <property type="project" value="InterPro"/>
</dbReference>
<dbReference type="GO" id="GO:0050661">
    <property type="term" value="F:NADP binding"/>
    <property type="evidence" value="ECO:0007669"/>
    <property type="project" value="InterPro"/>
</dbReference>
<evidence type="ECO:0000256" key="3">
    <source>
        <dbReference type="ARBA" id="ARBA00022827"/>
    </source>
</evidence>
<gene>
    <name evidence="5" type="ORF">QBC32DRAFT_160747</name>
</gene>
<dbReference type="Proteomes" id="UP001303222">
    <property type="component" value="Unassembled WGS sequence"/>
</dbReference>
<protein>
    <recommendedName>
        <fullName evidence="7">L-ornithine N(5)-oxygenase</fullName>
    </recommendedName>
</protein>
<evidence type="ECO:0000313" key="6">
    <source>
        <dbReference type="Proteomes" id="UP001303222"/>
    </source>
</evidence>
<name>A0AAN6NTE2_9PEZI</name>
<dbReference type="Gene3D" id="3.50.50.60">
    <property type="entry name" value="FAD/NAD(P)-binding domain"/>
    <property type="match status" value="1"/>
</dbReference>
<evidence type="ECO:0000256" key="1">
    <source>
        <dbReference type="ARBA" id="ARBA00009183"/>
    </source>
</evidence>
<keyword evidence="4" id="KW-0560">Oxidoreductase</keyword>
<reference evidence="5" key="1">
    <citation type="journal article" date="2023" name="Mol. Phylogenet. Evol.">
        <title>Genome-scale phylogeny and comparative genomics of the fungal order Sordariales.</title>
        <authorList>
            <person name="Hensen N."/>
            <person name="Bonometti L."/>
            <person name="Westerberg I."/>
            <person name="Brannstrom I.O."/>
            <person name="Guillou S."/>
            <person name="Cros-Aarteil S."/>
            <person name="Calhoun S."/>
            <person name="Haridas S."/>
            <person name="Kuo A."/>
            <person name="Mondo S."/>
            <person name="Pangilinan J."/>
            <person name="Riley R."/>
            <person name="LaButti K."/>
            <person name="Andreopoulos B."/>
            <person name="Lipzen A."/>
            <person name="Chen C."/>
            <person name="Yan M."/>
            <person name="Daum C."/>
            <person name="Ng V."/>
            <person name="Clum A."/>
            <person name="Steindorff A."/>
            <person name="Ohm R.A."/>
            <person name="Martin F."/>
            <person name="Silar P."/>
            <person name="Natvig D.O."/>
            <person name="Lalanne C."/>
            <person name="Gautier V."/>
            <person name="Ament-Velasquez S.L."/>
            <person name="Kruys A."/>
            <person name="Hutchinson M.I."/>
            <person name="Powell A.J."/>
            <person name="Barry K."/>
            <person name="Miller A.N."/>
            <person name="Grigoriev I.V."/>
            <person name="Debuchy R."/>
            <person name="Gladieux P."/>
            <person name="Hiltunen Thoren M."/>
            <person name="Johannesson H."/>
        </authorList>
    </citation>
    <scope>NUCLEOTIDE SEQUENCE</scope>
    <source>
        <strain evidence="5">CBS 626.80</strain>
    </source>
</reference>
<comment type="similarity">
    <text evidence="1">Belongs to the FMO family.</text>
</comment>
<dbReference type="SUPFAM" id="SSF51905">
    <property type="entry name" value="FAD/NAD(P)-binding domain"/>
    <property type="match status" value="1"/>
</dbReference>
<organism evidence="5 6">
    <name type="scientific">Pseudoneurospora amorphoporcata</name>
    <dbReference type="NCBI Taxonomy" id="241081"/>
    <lineage>
        <taxon>Eukaryota</taxon>
        <taxon>Fungi</taxon>
        <taxon>Dikarya</taxon>
        <taxon>Ascomycota</taxon>
        <taxon>Pezizomycotina</taxon>
        <taxon>Sordariomycetes</taxon>
        <taxon>Sordariomycetidae</taxon>
        <taxon>Sordariales</taxon>
        <taxon>Sordariaceae</taxon>
        <taxon>Pseudoneurospora</taxon>
    </lineage>
</organism>
<evidence type="ECO:0000256" key="4">
    <source>
        <dbReference type="ARBA" id="ARBA00023002"/>
    </source>
</evidence>
<evidence type="ECO:0000256" key="2">
    <source>
        <dbReference type="ARBA" id="ARBA00022630"/>
    </source>
</evidence>
<evidence type="ECO:0008006" key="7">
    <source>
        <dbReference type="Google" id="ProtNLM"/>
    </source>
</evidence>
<keyword evidence="2" id="KW-0285">Flavoprotein</keyword>
<dbReference type="InterPro" id="IPR050346">
    <property type="entry name" value="FMO-like"/>
</dbReference>
<evidence type="ECO:0000313" key="5">
    <source>
        <dbReference type="EMBL" id="KAK3951510.1"/>
    </source>
</evidence>
<proteinExistence type="inferred from homology"/>
<dbReference type="InterPro" id="IPR020946">
    <property type="entry name" value="Flavin_mOase-like"/>
</dbReference>
<comment type="caution">
    <text evidence="5">The sequence shown here is derived from an EMBL/GenBank/DDBJ whole genome shotgun (WGS) entry which is preliminary data.</text>
</comment>
<dbReference type="Pfam" id="PF00743">
    <property type="entry name" value="FMO-like"/>
    <property type="match status" value="1"/>
</dbReference>
<dbReference type="GO" id="GO:0004499">
    <property type="term" value="F:N,N-dimethylaniline monooxygenase activity"/>
    <property type="evidence" value="ECO:0007669"/>
    <property type="project" value="InterPro"/>
</dbReference>
<dbReference type="InterPro" id="IPR036188">
    <property type="entry name" value="FAD/NAD-bd_sf"/>
</dbReference>
<keyword evidence="3" id="KW-0274">FAD</keyword>